<dbReference type="PANTHER" id="PTHR11439">
    <property type="entry name" value="GAG-POL-RELATED RETROTRANSPOSON"/>
    <property type="match status" value="1"/>
</dbReference>
<dbReference type="OrthoDB" id="3344688at2759"/>
<dbReference type="AlphaFoldDB" id="A0A9Q3FTD1"/>
<sequence>MDVKTAFLYGRPEEDVFMKFPDGYPHEQKEGTCLKLEQSLYGLKQSPRCWYQHLTSVFKKLEFYPSLGDPYDLGEANFFLGIKIERIRSQKLIHLSQPNYIKKILCEFGMSNCKSVSTPMVPNSRLMPIKEDEKSPEFDYRQAIGLLNYLVSCTRPDLAFVTSALSQFLEKPTDEHISAFKRVLRYLQGTRDYRLTLGGVLAPKSMVGYSDSDWGNNYDGRSFSGYGINLGGLICWKSKKQPIAALSSTESELRSMSELLQDSLWLETLVKDFKITVPITVWCDNQGAIALCKNPLYHHRTRHINIRMNWIRDIIKDKKILVNYIATHDMWADILTKGLGRLKHEKFCKEINLIA</sequence>
<name>A0A9Q3FTD1_9BASI</name>
<keyword evidence="3" id="KW-1185">Reference proteome</keyword>
<dbReference type="InterPro" id="IPR013103">
    <property type="entry name" value="RVT_2"/>
</dbReference>
<organism evidence="2 3">
    <name type="scientific">Austropuccinia psidii MF-1</name>
    <dbReference type="NCBI Taxonomy" id="1389203"/>
    <lineage>
        <taxon>Eukaryota</taxon>
        <taxon>Fungi</taxon>
        <taxon>Dikarya</taxon>
        <taxon>Basidiomycota</taxon>
        <taxon>Pucciniomycotina</taxon>
        <taxon>Pucciniomycetes</taxon>
        <taxon>Pucciniales</taxon>
        <taxon>Sphaerophragmiaceae</taxon>
        <taxon>Austropuccinia</taxon>
    </lineage>
</organism>
<proteinExistence type="predicted"/>
<dbReference type="Proteomes" id="UP000765509">
    <property type="component" value="Unassembled WGS sequence"/>
</dbReference>
<reference evidence="2" key="1">
    <citation type="submission" date="2021-03" db="EMBL/GenBank/DDBJ databases">
        <title>Draft genome sequence of rust myrtle Austropuccinia psidii MF-1, a brazilian biotype.</title>
        <authorList>
            <person name="Quecine M.C."/>
            <person name="Pachon D.M.R."/>
            <person name="Bonatelli M.L."/>
            <person name="Correr F.H."/>
            <person name="Franceschini L.M."/>
            <person name="Leite T.F."/>
            <person name="Margarido G.R.A."/>
            <person name="Almeida C.A."/>
            <person name="Ferrarezi J.A."/>
            <person name="Labate C.A."/>
        </authorList>
    </citation>
    <scope>NUCLEOTIDE SEQUENCE</scope>
    <source>
        <strain evidence="2">MF-1</strain>
    </source>
</reference>
<dbReference type="EMBL" id="AVOT02051271">
    <property type="protein sequence ID" value="MBW0546285.1"/>
    <property type="molecule type" value="Genomic_DNA"/>
</dbReference>
<feature type="domain" description="Reverse transcriptase Ty1/copia-type" evidence="1">
    <location>
        <begin position="1"/>
        <end position="65"/>
    </location>
</feature>
<evidence type="ECO:0000313" key="2">
    <source>
        <dbReference type="EMBL" id="MBW0546285.1"/>
    </source>
</evidence>
<evidence type="ECO:0000259" key="1">
    <source>
        <dbReference type="Pfam" id="PF07727"/>
    </source>
</evidence>
<gene>
    <name evidence="2" type="ORF">O181_086000</name>
</gene>
<dbReference type="SUPFAM" id="SSF56672">
    <property type="entry name" value="DNA/RNA polymerases"/>
    <property type="match status" value="1"/>
</dbReference>
<dbReference type="InterPro" id="IPR043502">
    <property type="entry name" value="DNA/RNA_pol_sf"/>
</dbReference>
<protein>
    <recommendedName>
        <fullName evidence="1">Reverse transcriptase Ty1/copia-type domain-containing protein</fullName>
    </recommendedName>
</protein>
<dbReference type="CDD" id="cd09272">
    <property type="entry name" value="RNase_HI_RT_Ty1"/>
    <property type="match status" value="1"/>
</dbReference>
<dbReference type="Pfam" id="PF07727">
    <property type="entry name" value="RVT_2"/>
    <property type="match status" value="1"/>
</dbReference>
<dbReference type="PANTHER" id="PTHR11439:SF467">
    <property type="entry name" value="INTEGRASE CATALYTIC DOMAIN-CONTAINING PROTEIN"/>
    <property type="match status" value="1"/>
</dbReference>
<evidence type="ECO:0000313" key="3">
    <source>
        <dbReference type="Proteomes" id="UP000765509"/>
    </source>
</evidence>
<comment type="caution">
    <text evidence="2">The sequence shown here is derived from an EMBL/GenBank/DDBJ whole genome shotgun (WGS) entry which is preliminary data.</text>
</comment>
<accession>A0A9Q3FTD1</accession>